<gene>
    <name evidence="2" type="ORF">EYF80_058158</name>
</gene>
<proteinExistence type="predicted"/>
<evidence type="ECO:0000256" key="1">
    <source>
        <dbReference type="SAM" id="MobiDB-lite"/>
    </source>
</evidence>
<evidence type="ECO:0000313" key="3">
    <source>
        <dbReference type="Proteomes" id="UP000314294"/>
    </source>
</evidence>
<sequence>MSVLGQEVVLSSANPDRGSRVLPSRRRAGALETGLKTSSRDTRDTSSLEGRGGPLGLLRRCLCTQSPPCPKLRLLLRQPCPKLLPLQLQLHLLQQDLVPLLLPDLVTQQRRGQGLVATPPVQPTPVGGSPARAPPGPLLGAGRRAVDALGSWRSSCGATWRPFSSEAEVRAVGGAGPPGGGAGPPVGGFLTADHLQSTKTI</sequence>
<dbReference type="AlphaFoldDB" id="A0A4Z2ETH9"/>
<name>A0A4Z2ETH9_9TELE</name>
<comment type="caution">
    <text evidence="2">The sequence shown here is derived from an EMBL/GenBank/DDBJ whole genome shotgun (WGS) entry which is preliminary data.</text>
</comment>
<evidence type="ECO:0000313" key="2">
    <source>
        <dbReference type="EMBL" id="TNN31684.1"/>
    </source>
</evidence>
<feature type="region of interest" description="Disordered" evidence="1">
    <location>
        <begin position="14"/>
        <end position="51"/>
    </location>
</feature>
<keyword evidence="3" id="KW-1185">Reference proteome</keyword>
<accession>A0A4Z2ETH9</accession>
<organism evidence="2 3">
    <name type="scientific">Liparis tanakae</name>
    <name type="common">Tanaka's snailfish</name>
    <dbReference type="NCBI Taxonomy" id="230148"/>
    <lineage>
        <taxon>Eukaryota</taxon>
        <taxon>Metazoa</taxon>
        <taxon>Chordata</taxon>
        <taxon>Craniata</taxon>
        <taxon>Vertebrata</taxon>
        <taxon>Euteleostomi</taxon>
        <taxon>Actinopterygii</taxon>
        <taxon>Neopterygii</taxon>
        <taxon>Teleostei</taxon>
        <taxon>Neoteleostei</taxon>
        <taxon>Acanthomorphata</taxon>
        <taxon>Eupercaria</taxon>
        <taxon>Perciformes</taxon>
        <taxon>Cottioidei</taxon>
        <taxon>Cottales</taxon>
        <taxon>Liparidae</taxon>
        <taxon>Liparis</taxon>
    </lineage>
</organism>
<reference evidence="2 3" key="1">
    <citation type="submission" date="2019-03" db="EMBL/GenBank/DDBJ databases">
        <title>First draft genome of Liparis tanakae, snailfish: a comprehensive survey of snailfish specific genes.</title>
        <authorList>
            <person name="Kim W."/>
            <person name="Song I."/>
            <person name="Jeong J.-H."/>
            <person name="Kim D."/>
            <person name="Kim S."/>
            <person name="Ryu S."/>
            <person name="Song J.Y."/>
            <person name="Lee S.K."/>
        </authorList>
    </citation>
    <scope>NUCLEOTIDE SEQUENCE [LARGE SCALE GENOMIC DNA]</scope>
    <source>
        <tissue evidence="2">Muscle</tissue>
    </source>
</reference>
<dbReference type="Proteomes" id="UP000314294">
    <property type="component" value="Unassembled WGS sequence"/>
</dbReference>
<dbReference type="EMBL" id="SRLO01003241">
    <property type="protein sequence ID" value="TNN31684.1"/>
    <property type="molecule type" value="Genomic_DNA"/>
</dbReference>
<protein>
    <submittedName>
        <fullName evidence="2">Uncharacterized protein</fullName>
    </submittedName>
</protein>